<sequence length="10" mass="1143">MEKGDPLLQL</sequence>
<protein>
    <submittedName>
        <fullName evidence="1">Uncharacterized protein</fullName>
    </submittedName>
</protein>
<dbReference type="Proteomes" id="UP001154282">
    <property type="component" value="Unassembled WGS sequence"/>
</dbReference>
<organism evidence="1 2">
    <name type="scientific">Linum tenue</name>
    <dbReference type="NCBI Taxonomy" id="586396"/>
    <lineage>
        <taxon>Eukaryota</taxon>
        <taxon>Viridiplantae</taxon>
        <taxon>Streptophyta</taxon>
        <taxon>Embryophyta</taxon>
        <taxon>Tracheophyta</taxon>
        <taxon>Spermatophyta</taxon>
        <taxon>Magnoliopsida</taxon>
        <taxon>eudicotyledons</taxon>
        <taxon>Gunneridae</taxon>
        <taxon>Pentapetalae</taxon>
        <taxon>rosids</taxon>
        <taxon>fabids</taxon>
        <taxon>Malpighiales</taxon>
        <taxon>Linaceae</taxon>
        <taxon>Linum</taxon>
    </lineage>
</organism>
<gene>
    <name evidence="1" type="ORF">LITE_LOCUS24382</name>
</gene>
<accession>A0AAV0LMJ0</accession>
<evidence type="ECO:0000313" key="2">
    <source>
        <dbReference type="Proteomes" id="UP001154282"/>
    </source>
</evidence>
<evidence type="ECO:0000313" key="1">
    <source>
        <dbReference type="EMBL" id="CAI0434729.1"/>
    </source>
</evidence>
<proteinExistence type="predicted"/>
<comment type="caution">
    <text evidence="1">The sequence shown here is derived from an EMBL/GenBank/DDBJ whole genome shotgun (WGS) entry which is preliminary data.</text>
</comment>
<reference evidence="1" key="1">
    <citation type="submission" date="2022-08" db="EMBL/GenBank/DDBJ databases">
        <authorList>
            <person name="Gutierrez-Valencia J."/>
        </authorList>
    </citation>
    <scope>NUCLEOTIDE SEQUENCE</scope>
</reference>
<dbReference type="EMBL" id="CAMGYJ010000006">
    <property type="protein sequence ID" value="CAI0434729.1"/>
    <property type="molecule type" value="Genomic_DNA"/>
</dbReference>
<name>A0AAV0LMJ0_9ROSI</name>
<keyword evidence="2" id="KW-1185">Reference proteome</keyword>